<reference evidence="2" key="2">
    <citation type="submission" date="2020-03" db="EMBL/GenBank/DDBJ databases">
        <title>Complete Genome Sequences of Extremely Thermoacidophilic, Metal-Mobilizing Type-Strain Members of the Archaeal Family Sulfolobaceae: Acidianus brierleyi DSM-1651T, Acidianus sulfidivorans DSM-18786T, Metallosphaera hakonensis DSM-7519T, and Metallosphaera prunae DSM-10039T.</title>
        <authorList>
            <person name="Counts J.A."/>
            <person name="Kelly R.M."/>
        </authorList>
    </citation>
    <scope>NUCLEOTIDE SEQUENCE [LARGE SCALE GENOMIC DNA]</scope>
    <source>
        <strain evidence="2">HO1-1</strain>
    </source>
</reference>
<evidence type="ECO:0000313" key="1">
    <source>
        <dbReference type="EMBL" id="AWR98460.1"/>
    </source>
</evidence>
<reference evidence="2" key="3">
    <citation type="submission" date="2020-03" db="EMBL/GenBank/DDBJ databases">
        <title>Sequencing and Assembly of Multiple Reported Metal-Biooxidizing Members of the Extremely Thermoacidophilic Archaeal Family Sulfolobaceae.</title>
        <authorList>
            <person name="Counts J.A."/>
            <person name="Kelly R.M."/>
        </authorList>
    </citation>
    <scope>NUCLEOTIDE SEQUENCE [LARGE SCALE GENOMIC DNA]</scope>
    <source>
        <strain evidence="2">HO1-1</strain>
    </source>
</reference>
<accession>A0A2U9IR10</accession>
<dbReference type="STRING" id="1293036.GCA_001315825_01731"/>
<dbReference type="RefSeq" id="WP_110368686.1">
    <property type="nucleotide sequence ID" value="NZ_BBBA01000010.1"/>
</dbReference>
<evidence type="ECO:0000313" key="2">
    <source>
        <dbReference type="Proteomes" id="UP000247586"/>
    </source>
</evidence>
<name>A0A2U9IR10_9CREN</name>
<dbReference type="GeneID" id="36833798"/>
<dbReference type="AlphaFoldDB" id="A0A2U9IR10"/>
<keyword evidence="2" id="KW-1185">Reference proteome</keyword>
<sequence length="154" mass="18206">MSLDKYRNMSLEKLQDRRHTLNIKVKDVETLWLLKTIFRCYVKKTCGRDTGELIQYVFGSGKERDPFMSRILMNLNGESLELICLLEDKELCRKVFGCLDRLMNKFIKNTVVTPKFLYNNEEVRGILKECGTKSGGKKREETENRELQNRFDIR</sequence>
<organism evidence="1 2">
    <name type="scientific">Metallosphaera hakonensis JCM 8857 = DSM 7519</name>
    <dbReference type="NCBI Taxonomy" id="1293036"/>
    <lineage>
        <taxon>Archaea</taxon>
        <taxon>Thermoproteota</taxon>
        <taxon>Thermoprotei</taxon>
        <taxon>Sulfolobales</taxon>
        <taxon>Sulfolobaceae</taxon>
        <taxon>Metallosphaera</taxon>
    </lineage>
</organism>
<gene>
    <name evidence="1" type="ORF">DFR87_00610</name>
</gene>
<proteinExistence type="predicted"/>
<dbReference type="Proteomes" id="UP000247586">
    <property type="component" value="Chromosome"/>
</dbReference>
<dbReference type="KEGG" id="mhk:DFR87_00610"/>
<protein>
    <submittedName>
        <fullName evidence="1">Uncharacterized protein</fullName>
    </submittedName>
</protein>
<reference evidence="1 2" key="1">
    <citation type="submission" date="2018-05" db="EMBL/GenBank/DDBJ databases">
        <title>Complete Genome Sequences of Extremely Thermoacidophilic, Metal-Mobilizing Type-Strain Members of the Archaeal Family Sulfolobaceae: Acidianus brierleyi DSM-1651T, Acidianus sulfidivorans DSM-18786T, Metallosphaera hakonensis DSM-7519T, and Metallosphaera prunae DSM-10039T.</title>
        <authorList>
            <person name="Counts J.A."/>
            <person name="Kelly R.M."/>
        </authorList>
    </citation>
    <scope>NUCLEOTIDE SEQUENCE [LARGE SCALE GENOMIC DNA]</scope>
    <source>
        <strain evidence="1 2">HO1-1</strain>
    </source>
</reference>
<dbReference type="EMBL" id="CP029287">
    <property type="protein sequence ID" value="AWR98460.1"/>
    <property type="molecule type" value="Genomic_DNA"/>
</dbReference>